<feature type="transmembrane region" description="Helical" evidence="1">
    <location>
        <begin position="335"/>
        <end position="354"/>
    </location>
</feature>
<dbReference type="InterPro" id="IPR025686">
    <property type="entry name" value="Glucos_trans_II"/>
</dbReference>
<keyword evidence="1" id="KW-0812">Transmembrane</keyword>
<reference evidence="3" key="1">
    <citation type="journal article" date="2019" name="Int. J. Syst. Evol. Microbiol.">
        <title>The Global Catalogue of Microorganisms (GCM) 10K type strain sequencing project: providing services to taxonomists for standard genome sequencing and annotation.</title>
        <authorList>
            <consortium name="The Broad Institute Genomics Platform"/>
            <consortium name="The Broad Institute Genome Sequencing Center for Infectious Disease"/>
            <person name="Wu L."/>
            <person name="Ma J."/>
        </authorList>
    </citation>
    <scope>NUCLEOTIDE SEQUENCE [LARGE SCALE GENOMIC DNA]</scope>
    <source>
        <strain evidence="3">CGMCC 1.13587</strain>
    </source>
</reference>
<comment type="caution">
    <text evidence="2">The sequence shown here is derived from an EMBL/GenBank/DDBJ whole genome shotgun (WGS) entry which is preliminary data.</text>
</comment>
<dbReference type="EMBL" id="JBHSNG010000013">
    <property type="protein sequence ID" value="MFC5582042.1"/>
    <property type="molecule type" value="Genomic_DNA"/>
</dbReference>
<dbReference type="Pfam" id="PF14264">
    <property type="entry name" value="Glucos_trans_II"/>
    <property type="match status" value="1"/>
</dbReference>
<dbReference type="Proteomes" id="UP001596111">
    <property type="component" value="Unassembled WGS sequence"/>
</dbReference>
<feature type="transmembrane region" description="Helical" evidence="1">
    <location>
        <begin position="24"/>
        <end position="40"/>
    </location>
</feature>
<keyword evidence="1" id="KW-1133">Transmembrane helix</keyword>
<sequence length="535" mass="58653">MDFPASQQQSSHAEAARDTRDRDVFGILLVLYSLILYPILRADRYYNDDLKRALVGRAGWDSNGRPLTTLIMRMLQCYDHAMVDISPLPQIGAVALLAWIGVLLARRYSIRSSWMAALVAFPLGAQPFYLENLSFKFDALSMSLAMLLAVLPMLRPDDGRRAWWLGVLALWASLCFYQPAINAYLVFVLVEWVFLQLQQAQPSQLAGKLIARFLQIGTAMLLYYLIVGIHVSGWVKHASERIHGWHELPLLLTNFVDFYSYVGASFNGHWWMYFGPLLGVLALFPVVVGIRYALAFRTAQPAAVTVLLGLAALLIPLAALIAALGPMLLLHKPEIGPRVLMGLGALLAGALVAMQAALRQWHGSRRWAAAAACMLSLGMCIQASAYGNAAAAQKDYEGRIAGRLADDLARLKASRGVNAFLLDGTAGYSLVTAHAIAQLPLVRDLVPQYLTSDHSFQAPDFLAFYVSGMTNLQAHDDAASQSLLTSLHTRTCLMPADIITAHYRLYVVGDTAVVRLLTPGESPECVDGKEPGRTS</sequence>
<accession>A0ABW0SYD7</accession>
<feature type="transmembrane region" description="Helical" evidence="1">
    <location>
        <begin position="88"/>
        <end position="105"/>
    </location>
</feature>
<protein>
    <submittedName>
        <fullName evidence="2">Glucosyltransferase domain-containing protein</fullName>
    </submittedName>
</protein>
<keyword evidence="3" id="KW-1185">Reference proteome</keyword>
<evidence type="ECO:0000313" key="2">
    <source>
        <dbReference type="EMBL" id="MFC5582042.1"/>
    </source>
</evidence>
<feature type="transmembrane region" description="Helical" evidence="1">
    <location>
        <begin position="366"/>
        <end position="386"/>
    </location>
</feature>
<feature type="transmembrane region" description="Helical" evidence="1">
    <location>
        <begin position="270"/>
        <end position="294"/>
    </location>
</feature>
<proteinExistence type="predicted"/>
<feature type="transmembrane region" description="Helical" evidence="1">
    <location>
        <begin position="210"/>
        <end position="235"/>
    </location>
</feature>
<dbReference type="RefSeq" id="WP_377327748.1">
    <property type="nucleotide sequence ID" value="NZ_JBHSNG010000013.1"/>
</dbReference>
<evidence type="ECO:0000256" key="1">
    <source>
        <dbReference type="SAM" id="Phobius"/>
    </source>
</evidence>
<feature type="transmembrane region" description="Helical" evidence="1">
    <location>
        <begin position="163"/>
        <end position="190"/>
    </location>
</feature>
<organism evidence="2 3">
    <name type="scientific">Rhodanobacter terrae</name>
    <dbReference type="NCBI Taxonomy" id="418647"/>
    <lineage>
        <taxon>Bacteria</taxon>
        <taxon>Pseudomonadati</taxon>
        <taxon>Pseudomonadota</taxon>
        <taxon>Gammaproteobacteria</taxon>
        <taxon>Lysobacterales</taxon>
        <taxon>Rhodanobacteraceae</taxon>
        <taxon>Rhodanobacter</taxon>
    </lineage>
</organism>
<feature type="transmembrane region" description="Helical" evidence="1">
    <location>
        <begin position="306"/>
        <end position="329"/>
    </location>
</feature>
<evidence type="ECO:0000313" key="3">
    <source>
        <dbReference type="Proteomes" id="UP001596111"/>
    </source>
</evidence>
<name>A0ABW0SYD7_9GAMM</name>
<keyword evidence="1" id="KW-0472">Membrane</keyword>
<feature type="transmembrane region" description="Helical" evidence="1">
    <location>
        <begin position="112"/>
        <end position="129"/>
    </location>
</feature>
<gene>
    <name evidence="2" type="ORF">ACFPPB_13045</name>
</gene>